<evidence type="ECO:0000313" key="4">
    <source>
        <dbReference type="Proteomes" id="UP000069241"/>
    </source>
</evidence>
<name>A0A0X8JJ09_9BACT</name>
<feature type="transmembrane region" description="Helical" evidence="1">
    <location>
        <begin position="137"/>
        <end position="156"/>
    </location>
</feature>
<feature type="transmembrane region" description="Helical" evidence="1">
    <location>
        <begin position="79"/>
        <end position="102"/>
    </location>
</feature>
<keyword evidence="1" id="KW-0812">Transmembrane</keyword>
<dbReference type="AlphaFoldDB" id="A0A0X8JJ09"/>
<keyword evidence="1" id="KW-0472">Membrane</keyword>
<evidence type="ECO:0000259" key="2">
    <source>
        <dbReference type="Pfam" id="PF07331"/>
    </source>
</evidence>
<gene>
    <name evidence="3" type="ORF">AXF13_05650</name>
</gene>
<evidence type="ECO:0000313" key="3">
    <source>
        <dbReference type="EMBL" id="AMD89639.1"/>
    </source>
</evidence>
<feature type="transmembrane region" description="Helical" evidence="1">
    <location>
        <begin position="108"/>
        <end position="130"/>
    </location>
</feature>
<dbReference type="STRING" id="44742.AXF13_05650"/>
<keyword evidence="1" id="KW-1133">Transmembrane helix</keyword>
<organism evidence="3 4">
    <name type="scientific">Desulfovibrio fairfieldensis</name>
    <dbReference type="NCBI Taxonomy" id="44742"/>
    <lineage>
        <taxon>Bacteria</taxon>
        <taxon>Pseudomonadati</taxon>
        <taxon>Thermodesulfobacteriota</taxon>
        <taxon>Desulfovibrionia</taxon>
        <taxon>Desulfovibrionales</taxon>
        <taxon>Desulfovibrionaceae</taxon>
        <taxon>Desulfovibrio</taxon>
    </lineage>
</organism>
<proteinExistence type="predicted"/>
<dbReference type="Pfam" id="PF07331">
    <property type="entry name" value="TctB"/>
    <property type="match status" value="1"/>
</dbReference>
<feature type="domain" description="DUF1468" evidence="2">
    <location>
        <begin position="8"/>
        <end position="161"/>
    </location>
</feature>
<dbReference type="EMBL" id="CP014229">
    <property type="protein sequence ID" value="AMD89639.1"/>
    <property type="molecule type" value="Genomic_DNA"/>
</dbReference>
<dbReference type="Proteomes" id="UP000069241">
    <property type="component" value="Chromosome"/>
</dbReference>
<dbReference type="RefSeq" id="WP_062251986.1">
    <property type="nucleotide sequence ID" value="NZ_CP014229.1"/>
</dbReference>
<reference evidence="4" key="1">
    <citation type="submission" date="2016-02" db="EMBL/GenBank/DDBJ databases">
        <authorList>
            <person name="Holder M.E."/>
            <person name="Ajami N.J."/>
            <person name="Petrosino J.F."/>
        </authorList>
    </citation>
    <scope>NUCLEOTIDE SEQUENCE [LARGE SCALE GENOMIC DNA]</scope>
    <source>
        <strain evidence="4">CCUG 45958</strain>
    </source>
</reference>
<sequence length="161" mass="17320">MKSPTDVVSGLILLGLCAVGAYSVSLLPPAGSTENVGPAGVPRAVLVILAVLSCVLLIKGLRQKPLKRYWPEPHVFKKVLLFLGLFYLYLITLTGLGDLFAAMENPPFTSGGAFGVSTFLFLLFTLPLLGRRKPLEIVLVAVLTTSALLTAFGWFFQVMLP</sequence>
<keyword evidence="4" id="KW-1185">Reference proteome</keyword>
<dbReference type="KEGG" id="dfi:AXF13_05650"/>
<protein>
    <submittedName>
        <fullName evidence="3">Tricarboxylate transporter</fullName>
    </submittedName>
</protein>
<evidence type="ECO:0000256" key="1">
    <source>
        <dbReference type="SAM" id="Phobius"/>
    </source>
</evidence>
<feature type="transmembrane region" description="Helical" evidence="1">
    <location>
        <begin position="39"/>
        <end position="58"/>
    </location>
</feature>
<accession>A0A0X8JJ09</accession>
<dbReference type="InterPro" id="IPR009936">
    <property type="entry name" value="DUF1468"/>
</dbReference>